<organism evidence="5 6">
    <name type="scientific">Cystobacter fuscus</name>
    <dbReference type="NCBI Taxonomy" id="43"/>
    <lineage>
        <taxon>Bacteria</taxon>
        <taxon>Pseudomonadati</taxon>
        <taxon>Myxococcota</taxon>
        <taxon>Myxococcia</taxon>
        <taxon>Myxococcales</taxon>
        <taxon>Cystobacterineae</taxon>
        <taxon>Archangiaceae</taxon>
        <taxon>Cystobacter</taxon>
    </lineage>
</organism>
<dbReference type="Proteomes" id="UP000217257">
    <property type="component" value="Chromosome"/>
</dbReference>
<dbReference type="SUPFAM" id="SSF53335">
    <property type="entry name" value="S-adenosyl-L-methionine-dependent methyltransferases"/>
    <property type="match status" value="1"/>
</dbReference>
<dbReference type="GO" id="GO:0032259">
    <property type="term" value="P:methylation"/>
    <property type="evidence" value="ECO:0007669"/>
    <property type="project" value="UniProtKB-KW"/>
</dbReference>
<comment type="similarity">
    <text evidence="1">Belongs to the methyltransferase superfamily.</text>
</comment>
<evidence type="ECO:0000313" key="5">
    <source>
        <dbReference type="EMBL" id="ATB35611.1"/>
    </source>
</evidence>
<dbReference type="InterPro" id="IPR051052">
    <property type="entry name" value="Diverse_substrate_MTase"/>
</dbReference>
<evidence type="ECO:0000256" key="3">
    <source>
        <dbReference type="ARBA" id="ARBA00022679"/>
    </source>
</evidence>
<proteinExistence type="inferred from homology"/>
<dbReference type="KEGG" id="cfus:CYFUS_001025"/>
<evidence type="ECO:0000259" key="4">
    <source>
        <dbReference type="Pfam" id="PF08241"/>
    </source>
</evidence>
<evidence type="ECO:0000256" key="1">
    <source>
        <dbReference type="ARBA" id="ARBA00008361"/>
    </source>
</evidence>
<reference evidence="5 6" key="1">
    <citation type="submission" date="2017-06" db="EMBL/GenBank/DDBJ databases">
        <title>Sequencing and comparative analysis of myxobacterial genomes.</title>
        <authorList>
            <person name="Rupp O."/>
            <person name="Goesmann A."/>
            <person name="Sogaard-Andersen L."/>
        </authorList>
    </citation>
    <scope>NUCLEOTIDE SEQUENCE [LARGE SCALE GENOMIC DNA]</scope>
    <source>
        <strain evidence="5 6">DSM 52655</strain>
    </source>
</reference>
<dbReference type="GO" id="GO:0008757">
    <property type="term" value="F:S-adenosylmethionine-dependent methyltransferase activity"/>
    <property type="evidence" value="ECO:0007669"/>
    <property type="project" value="InterPro"/>
</dbReference>
<dbReference type="EMBL" id="CP022098">
    <property type="protein sequence ID" value="ATB35611.1"/>
    <property type="molecule type" value="Genomic_DNA"/>
</dbReference>
<dbReference type="PANTHER" id="PTHR44942">
    <property type="entry name" value="METHYLTRANSF_11 DOMAIN-CONTAINING PROTEIN"/>
    <property type="match status" value="1"/>
</dbReference>
<evidence type="ECO:0000256" key="2">
    <source>
        <dbReference type="ARBA" id="ARBA00022603"/>
    </source>
</evidence>
<keyword evidence="3 5" id="KW-0808">Transferase</keyword>
<dbReference type="Gene3D" id="3.40.50.150">
    <property type="entry name" value="Vaccinia Virus protein VP39"/>
    <property type="match status" value="1"/>
</dbReference>
<dbReference type="RefSeq" id="WP_095984208.1">
    <property type="nucleotide sequence ID" value="NZ_CP022098.1"/>
</dbReference>
<dbReference type="PANTHER" id="PTHR44942:SF4">
    <property type="entry name" value="METHYLTRANSFERASE TYPE 11 DOMAIN-CONTAINING PROTEIN"/>
    <property type="match status" value="1"/>
</dbReference>
<dbReference type="CDD" id="cd02440">
    <property type="entry name" value="AdoMet_MTases"/>
    <property type="match status" value="1"/>
</dbReference>
<evidence type="ECO:0000313" key="6">
    <source>
        <dbReference type="Proteomes" id="UP000217257"/>
    </source>
</evidence>
<name>A0A250IWS1_9BACT</name>
<dbReference type="Pfam" id="PF08241">
    <property type="entry name" value="Methyltransf_11"/>
    <property type="match status" value="1"/>
</dbReference>
<sequence length="255" mass="27927">MTSPSSTERFTDRVADYVRFRPDYPAALVDFLHGPCAVAPTAPVADIGAGTGISTRMLLDAGHPVVAVEPNAAMRAAADAWLGGLPGYRSVAGTAEATTLESGSVGLVTAAQAFHWFDQDKTRQEFARVLAPGGQVALFWNSRLLEGSAFLRDYEALLRHYCPDYATVAERYPSDEEMATWFRGGLRHQARIPHSQRLDYEALRGRHLSSSFVPKEGHPIHAPMMEALRELFERDSEGGQVVFAYDTRIFVGTVG</sequence>
<dbReference type="AlphaFoldDB" id="A0A250IWS1"/>
<accession>A0A250IWS1</accession>
<keyword evidence="2 5" id="KW-0489">Methyltransferase</keyword>
<feature type="domain" description="Methyltransferase type 11" evidence="4">
    <location>
        <begin position="46"/>
        <end position="137"/>
    </location>
</feature>
<dbReference type="InterPro" id="IPR029063">
    <property type="entry name" value="SAM-dependent_MTases_sf"/>
</dbReference>
<protein>
    <submittedName>
        <fullName evidence="5">Methyltransferase</fullName>
    </submittedName>
</protein>
<dbReference type="InterPro" id="IPR013216">
    <property type="entry name" value="Methyltransf_11"/>
</dbReference>
<gene>
    <name evidence="5" type="ORF">CYFUS_001025</name>
</gene>